<dbReference type="EMBL" id="JAKIXB020000010">
    <property type="protein sequence ID" value="KAL1604628.1"/>
    <property type="molecule type" value="Genomic_DNA"/>
</dbReference>
<reference evidence="2 3" key="1">
    <citation type="submission" date="2024-02" db="EMBL/GenBank/DDBJ databases">
        <title>De novo assembly and annotation of 12 fungi associated with fruit tree decline syndrome in Ontario, Canada.</title>
        <authorList>
            <person name="Sulman M."/>
            <person name="Ellouze W."/>
            <person name="Ilyukhin E."/>
        </authorList>
    </citation>
    <scope>NUCLEOTIDE SEQUENCE [LARGE SCALE GENOMIC DNA]</scope>
    <source>
        <strain evidence="2 3">M97-236</strain>
    </source>
</reference>
<evidence type="ECO:0000256" key="1">
    <source>
        <dbReference type="SAM" id="SignalP"/>
    </source>
</evidence>
<evidence type="ECO:0000313" key="2">
    <source>
        <dbReference type="EMBL" id="KAL1604628.1"/>
    </source>
</evidence>
<comment type="caution">
    <text evidence="2">The sequence shown here is derived from an EMBL/GenBank/DDBJ whole genome shotgun (WGS) entry which is preliminary data.</text>
</comment>
<sequence length="373" mass="41704">MPKMQLNFVALLGFAATALGRALPYNVSTAGVGDGDYHRYIVQTAGDFKPNNLASDGIWYKYQKKGDHYQCLFEANDEGAGRLVEDTRTPPSAASVWKGSQYYERAIWNWHDTNYFDEDNCNFEYLHLKDAFDALSLNAYCEDEDGHNVGWNIGHYDESRNDGSNPGGFQQMLPVTQQTYVVDGKTYKSTGGYYTFVVNQVDGAIIALDISSPQNAVNSHWKSILNGGKPNDEDLPKLCYMSDLVWGKWVDGNKDVRNLRVYAVNNVLNDETTAIVSRALHKKGVSSLSAWPGTVFDKVNDPEEFQALIGSPIGGTMSILLAQHKAELGNKEIYQVNVVSDKNTLEPFQVTEMHMFFQIRDVPPSNPKEEQKA</sequence>
<dbReference type="Proteomes" id="UP001521222">
    <property type="component" value="Unassembled WGS sequence"/>
</dbReference>
<name>A0ABR3RJK3_9PLEO</name>
<keyword evidence="1" id="KW-0732">Signal</keyword>
<protein>
    <submittedName>
        <fullName evidence="2">Uncharacterized protein</fullName>
    </submittedName>
</protein>
<gene>
    <name evidence="2" type="ORF">SLS59_003823</name>
</gene>
<feature type="chain" id="PRO_5046342611" evidence="1">
    <location>
        <begin position="21"/>
        <end position="373"/>
    </location>
</feature>
<proteinExistence type="predicted"/>
<accession>A0ABR3RJK3</accession>
<keyword evidence="3" id="KW-1185">Reference proteome</keyword>
<evidence type="ECO:0000313" key="3">
    <source>
        <dbReference type="Proteomes" id="UP001521222"/>
    </source>
</evidence>
<organism evidence="2 3">
    <name type="scientific">Nothophoma quercina</name>
    <dbReference type="NCBI Taxonomy" id="749835"/>
    <lineage>
        <taxon>Eukaryota</taxon>
        <taxon>Fungi</taxon>
        <taxon>Dikarya</taxon>
        <taxon>Ascomycota</taxon>
        <taxon>Pezizomycotina</taxon>
        <taxon>Dothideomycetes</taxon>
        <taxon>Pleosporomycetidae</taxon>
        <taxon>Pleosporales</taxon>
        <taxon>Pleosporineae</taxon>
        <taxon>Didymellaceae</taxon>
        <taxon>Nothophoma</taxon>
    </lineage>
</organism>
<feature type="signal peptide" evidence="1">
    <location>
        <begin position="1"/>
        <end position="20"/>
    </location>
</feature>